<dbReference type="STRING" id="905079.L1IGB1"/>
<evidence type="ECO:0000313" key="4">
    <source>
        <dbReference type="EnsemblProtists" id="EKX35263"/>
    </source>
</evidence>
<dbReference type="PaxDb" id="55529-EKX35263"/>
<reference evidence="3 5" key="1">
    <citation type="journal article" date="2012" name="Nature">
        <title>Algal genomes reveal evolutionary mosaicism and the fate of nucleomorphs.</title>
        <authorList>
            <consortium name="DOE Joint Genome Institute"/>
            <person name="Curtis B.A."/>
            <person name="Tanifuji G."/>
            <person name="Burki F."/>
            <person name="Gruber A."/>
            <person name="Irimia M."/>
            <person name="Maruyama S."/>
            <person name="Arias M.C."/>
            <person name="Ball S.G."/>
            <person name="Gile G.H."/>
            <person name="Hirakawa Y."/>
            <person name="Hopkins J.F."/>
            <person name="Kuo A."/>
            <person name="Rensing S.A."/>
            <person name="Schmutz J."/>
            <person name="Symeonidi A."/>
            <person name="Elias M."/>
            <person name="Eveleigh R.J."/>
            <person name="Herman E.K."/>
            <person name="Klute M.J."/>
            <person name="Nakayama T."/>
            <person name="Obornik M."/>
            <person name="Reyes-Prieto A."/>
            <person name="Armbrust E.V."/>
            <person name="Aves S.J."/>
            <person name="Beiko R.G."/>
            <person name="Coutinho P."/>
            <person name="Dacks J.B."/>
            <person name="Durnford D.G."/>
            <person name="Fast N.M."/>
            <person name="Green B.R."/>
            <person name="Grisdale C.J."/>
            <person name="Hempel F."/>
            <person name="Henrissat B."/>
            <person name="Hoppner M.P."/>
            <person name="Ishida K."/>
            <person name="Kim E."/>
            <person name="Koreny L."/>
            <person name="Kroth P.G."/>
            <person name="Liu Y."/>
            <person name="Malik S.B."/>
            <person name="Maier U.G."/>
            <person name="McRose D."/>
            <person name="Mock T."/>
            <person name="Neilson J.A."/>
            <person name="Onodera N.T."/>
            <person name="Poole A.M."/>
            <person name="Pritham E.J."/>
            <person name="Richards T.A."/>
            <person name="Rocap G."/>
            <person name="Roy S.W."/>
            <person name="Sarai C."/>
            <person name="Schaack S."/>
            <person name="Shirato S."/>
            <person name="Slamovits C.H."/>
            <person name="Spencer D.F."/>
            <person name="Suzuki S."/>
            <person name="Worden A.Z."/>
            <person name="Zauner S."/>
            <person name="Barry K."/>
            <person name="Bell C."/>
            <person name="Bharti A.K."/>
            <person name="Crow J.A."/>
            <person name="Grimwood J."/>
            <person name="Kramer R."/>
            <person name="Lindquist E."/>
            <person name="Lucas S."/>
            <person name="Salamov A."/>
            <person name="McFadden G.I."/>
            <person name="Lane C.E."/>
            <person name="Keeling P.J."/>
            <person name="Gray M.W."/>
            <person name="Grigoriev I.V."/>
            <person name="Archibald J.M."/>
        </authorList>
    </citation>
    <scope>NUCLEOTIDE SEQUENCE</scope>
    <source>
        <strain evidence="3 5">CCMP2712</strain>
    </source>
</reference>
<dbReference type="GO" id="GO:0009982">
    <property type="term" value="F:pseudouridine synthase activity"/>
    <property type="evidence" value="ECO:0007669"/>
    <property type="project" value="InterPro"/>
</dbReference>
<dbReference type="GO" id="GO:0000455">
    <property type="term" value="P:enzyme-directed rRNA pseudouridine synthesis"/>
    <property type="evidence" value="ECO:0007669"/>
    <property type="project" value="TreeGrafter"/>
</dbReference>
<evidence type="ECO:0000313" key="3">
    <source>
        <dbReference type="EMBL" id="EKX35263.1"/>
    </source>
</evidence>
<dbReference type="Pfam" id="PF00849">
    <property type="entry name" value="PseudoU_synth_2"/>
    <property type="match status" value="1"/>
</dbReference>
<dbReference type="InterPro" id="IPR050188">
    <property type="entry name" value="RluA_PseudoU_synthase"/>
</dbReference>
<comment type="similarity">
    <text evidence="1">Belongs to the pseudouridine synthase RluA family.</text>
</comment>
<keyword evidence="5" id="KW-1185">Reference proteome</keyword>
<dbReference type="GO" id="GO:0003723">
    <property type="term" value="F:RNA binding"/>
    <property type="evidence" value="ECO:0007669"/>
    <property type="project" value="InterPro"/>
</dbReference>
<dbReference type="Proteomes" id="UP000011087">
    <property type="component" value="Unassembled WGS sequence"/>
</dbReference>
<dbReference type="EnsemblProtists" id="EKX35263">
    <property type="protein sequence ID" value="EKX35263"/>
    <property type="gene ID" value="GUITHDRAFT_118502"/>
</dbReference>
<dbReference type="InterPro" id="IPR006145">
    <property type="entry name" value="PsdUridine_synth_RsuA/RluA"/>
</dbReference>
<proteinExistence type="inferred from homology"/>
<protein>
    <recommendedName>
        <fullName evidence="2">Pseudouridine synthase RsuA/RluA-like domain-containing protein</fullName>
    </recommendedName>
</protein>
<organism evidence="3">
    <name type="scientific">Guillardia theta (strain CCMP2712)</name>
    <name type="common">Cryptophyte</name>
    <dbReference type="NCBI Taxonomy" id="905079"/>
    <lineage>
        <taxon>Eukaryota</taxon>
        <taxon>Cryptophyceae</taxon>
        <taxon>Pyrenomonadales</taxon>
        <taxon>Geminigeraceae</taxon>
        <taxon>Guillardia</taxon>
    </lineage>
</organism>
<dbReference type="KEGG" id="gtt:GUITHDRAFT_118502"/>
<dbReference type="PANTHER" id="PTHR21600">
    <property type="entry name" value="MITOCHONDRIAL RNA PSEUDOURIDINE SYNTHASE"/>
    <property type="match status" value="1"/>
</dbReference>
<dbReference type="Gene3D" id="3.30.2350.10">
    <property type="entry name" value="Pseudouridine synthase"/>
    <property type="match status" value="1"/>
</dbReference>
<dbReference type="AlphaFoldDB" id="L1IGB1"/>
<dbReference type="SUPFAM" id="SSF55120">
    <property type="entry name" value="Pseudouridine synthase"/>
    <property type="match status" value="1"/>
</dbReference>
<dbReference type="EMBL" id="JH993093">
    <property type="protein sequence ID" value="EKX35263.1"/>
    <property type="molecule type" value="Genomic_DNA"/>
</dbReference>
<reference evidence="4" key="3">
    <citation type="submission" date="2015-06" db="UniProtKB">
        <authorList>
            <consortium name="EnsemblProtists"/>
        </authorList>
    </citation>
    <scope>IDENTIFICATION</scope>
</reference>
<dbReference type="HOGENOM" id="CLU_1301748_0_0_1"/>
<evidence type="ECO:0000256" key="1">
    <source>
        <dbReference type="ARBA" id="ARBA00010876"/>
    </source>
</evidence>
<dbReference type="GeneID" id="17292009"/>
<feature type="domain" description="Pseudouridine synthase RsuA/RluA-like" evidence="2">
    <location>
        <begin position="36"/>
        <end position="166"/>
    </location>
</feature>
<sequence length="212" mass="24043">MKWKEEEGQDQRISEAHRKFLTEQVPTMKIIFRDQNFLVINKPYDVRMDGEHEVTVEKLAAQILLEDKANDREGGQGEEAAKTIRFPHRLDFATSGVLCIGLSRRATGAAGKLFESRSACKEYLAICYGRVAREGMKIDKPIANRLVKEGEDFVNPTGSDGTKAPRMMLHAWRLTMKLPEKMCGKQVWIADDPFKELLEEEETVKELEAATG</sequence>
<name>L1IGB1_GUITC</name>
<dbReference type="OrthoDB" id="418349at2759"/>
<dbReference type="InterPro" id="IPR020103">
    <property type="entry name" value="PsdUridine_synth_cat_dom_sf"/>
</dbReference>
<dbReference type="PANTHER" id="PTHR21600:SF87">
    <property type="entry name" value="RNA PSEUDOURIDYLATE SYNTHASE DOMAIN-CONTAINING PROTEIN 1"/>
    <property type="match status" value="1"/>
</dbReference>
<gene>
    <name evidence="3" type="ORF">GUITHDRAFT_118502</name>
</gene>
<dbReference type="eggNOG" id="KOG1919">
    <property type="taxonomic scope" value="Eukaryota"/>
</dbReference>
<dbReference type="RefSeq" id="XP_005822243.1">
    <property type="nucleotide sequence ID" value="XM_005822186.1"/>
</dbReference>
<reference evidence="5" key="2">
    <citation type="submission" date="2012-11" db="EMBL/GenBank/DDBJ databases">
        <authorList>
            <person name="Kuo A."/>
            <person name="Curtis B.A."/>
            <person name="Tanifuji G."/>
            <person name="Burki F."/>
            <person name="Gruber A."/>
            <person name="Irimia M."/>
            <person name="Maruyama S."/>
            <person name="Arias M.C."/>
            <person name="Ball S.G."/>
            <person name="Gile G.H."/>
            <person name="Hirakawa Y."/>
            <person name="Hopkins J.F."/>
            <person name="Rensing S.A."/>
            <person name="Schmutz J."/>
            <person name="Symeonidi A."/>
            <person name="Elias M."/>
            <person name="Eveleigh R.J."/>
            <person name="Herman E.K."/>
            <person name="Klute M.J."/>
            <person name="Nakayama T."/>
            <person name="Obornik M."/>
            <person name="Reyes-Prieto A."/>
            <person name="Armbrust E.V."/>
            <person name="Aves S.J."/>
            <person name="Beiko R.G."/>
            <person name="Coutinho P."/>
            <person name="Dacks J.B."/>
            <person name="Durnford D.G."/>
            <person name="Fast N.M."/>
            <person name="Green B.R."/>
            <person name="Grisdale C."/>
            <person name="Hempe F."/>
            <person name="Henrissat B."/>
            <person name="Hoppner M.P."/>
            <person name="Ishida K.-I."/>
            <person name="Kim E."/>
            <person name="Koreny L."/>
            <person name="Kroth P.G."/>
            <person name="Liu Y."/>
            <person name="Malik S.-B."/>
            <person name="Maier U.G."/>
            <person name="McRose D."/>
            <person name="Mock T."/>
            <person name="Neilson J.A."/>
            <person name="Onodera N.T."/>
            <person name="Poole A.M."/>
            <person name="Pritham E.J."/>
            <person name="Richards T.A."/>
            <person name="Rocap G."/>
            <person name="Roy S.W."/>
            <person name="Sarai C."/>
            <person name="Schaack S."/>
            <person name="Shirato S."/>
            <person name="Slamovits C.H."/>
            <person name="Spencer D.F."/>
            <person name="Suzuki S."/>
            <person name="Worden A.Z."/>
            <person name="Zauner S."/>
            <person name="Barry K."/>
            <person name="Bell C."/>
            <person name="Bharti A.K."/>
            <person name="Crow J.A."/>
            <person name="Grimwood J."/>
            <person name="Kramer R."/>
            <person name="Lindquist E."/>
            <person name="Lucas S."/>
            <person name="Salamov A."/>
            <person name="McFadden G.I."/>
            <person name="Lane C.E."/>
            <person name="Keeling P.J."/>
            <person name="Gray M.W."/>
            <person name="Grigoriev I.V."/>
            <person name="Archibald J.M."/>
        </authorList>
    </citation>
    <scope>NUCLEOTIDE SEQUENCE</scope>
    <source>
        <strain evidence="5">CCMP2712</strain>
    </source>
</reference>
<accession>L1IGB1</accession>
<evidence type="ECO:0000313" key="5">
    <source>
        <dbReference type="Proteomes" id="UP000011087"/>
    </source>
</evidence>
<evidence type="ECO:0000259" key="2">
    <source>
        <dbReference type="Pfam" id="PF00849"/>
    </source>
</evidence>